<dbReference type="AlphaFoldDB" id="G4YXB9"/>
<protein>
    <recommendedName>
        <fullName evidence="7">CCDC81 HU domain-containing protein</fullName>
    </recommendedName>
</protein>
<organism evidence="5 6">
    <name type="scientific">Phytophthora sojae (strain P6497)</name>
    <name type="common">Soybean stem and root rot agent</name>
    <name type="synonym">Phytophthora megasperma f. sp. glycines</name>
    <dbReference type="NCBI Taxonomy" id="1094619"/>
    <lineage>
        <taxon>Eukaryota</taxon>
        <taxon>Sar</taxon>
        <taxon>Stramenopiles</taxon>
        <taxon>Oomycota</taxon>
        <taxon>Peronosporomycetes</taxon>
        <taxon>Peronosporales</taxon>
        <taxon>Peronosporaceae</taxon>
        <taxon>Phytophthora</taxon>
    </lineage>
</organism>
<feature type="compositionally biased region" description="Basic and acidic residues" evidence="2">
    <location>
        <begin position="349"/>
        <end position="359"/>
    </location>
</feature>
<keyword evidence="6" id="KW-1185">Reference proteome</keyword>
<feature type="domain" description="CCDC81 HU" evidence="4">
    <location>
        <begin position="106"/>
        <end position="177"/>
    </location>
</feature>
<dbReference type="OMA" id="NRDSGMK"/>
<dbReference type="InterPro" id="IPR040673">
    <property type="entry name" value="CCDC81_HU_dom_2"/>
</dbReference>
<dbReference type="InterPro" id="IPR028034">
    <property type="entry name" value="HU-CCDC81"/>
</dbReference>
<name>G4YXB9_PHYSP</name>
<dbReference type="EMBL" id="JH159152">
    <property type="protein sequence ID" value="EGZ26153.1"/>
    <property type="molecule type" value="Genomic_DNA"/>
</dbReference>
<feature type="coiled-coil region" evidence="1">
    <location>
        <begin position="412"/>
        <end position="439"/>
    </location>
</feature>
<evidence type="ECO:0000256" key="2">
    <source>
        <dbReference type="SAM" id="MobiDB-lite"/>
    </source>
</evidence>
<keyword evidence="1" id="KW-0175">Coiled coil</keyword>
<evidence type="ECO:0008006" key="7">
    <source>
        <dbReference type="Google" id="ProtNLM"/>
    </source>
</evidence>
<evidence type="ECO:0000259" key="4">
    <source>
        <dbReference type="Pfam" id="PF18289"/>
    </source>
</evidence>
<dbReference type="Pfam" id="PF18289">
    <property type="entry name" value="HU-CCDC81_euk_2"/>
    <property type="match status" value="1"/>
</dbReference>
<reference evidence="5 6" key="1">
    <citation type="journal article" date="2006" name="Science">
        <title>Phytophthora genome sequences uncover evolutionary origins and mechanisms of pathogenesis.</title>
        <authorList>
            <person name="Tyler B.M."/>
            <person name="Tripathy S."/>
            <person name="Zhang X."/>
            <person name="Dehal P."/>
            <person name="Jiang R.H."/>
            <person name="Aerts A."/>
            <person name="Arredondo F.D."/>
            <person name="Baxter L."/>
            <person name="Bensasson D."/>
            <person name="Beynon J.L."/>
            <person name="Chapman J."/>
            <person name="Damasceno C.M."/>
            <person name="Dorrance A.E."/>
            <person name="Dou D."/>
            <person name="Dickerman A.W."/>
            <person name="Dubchak I.L."/>
            <person name="Garbelotto M."/>
            <person name="Gijzen M."/>
            <person name="Gordon S.G."/>
            <person name="Govers F."/>
            <person name="Grunwald N.J."/>
            <person name="Huang W."/>
            <person name="Ivors K.L."/>
            <person name="Jones R.W."/>
            <person name="Kamoun S."/>
            <person name="Krampis K."/>
            <person name="Lamour K.H."/>
            <person name="Lee M.K."/>
            <person name="McDonald W.H."/>
            <person name="Medina M."/>
            <person name="Meijer H.J."/>
            <person name="Nordberg E.K."/>
            <person name="Maclean D.J."/>
            <person name="Ospina-Giraldo M.D."/>
            <person name="Morris P.F."/>
            <person name="Phuntumart V."/>
            <person name="Putnam N.H."/>
            <person name="Rash S."/>
            <person name="Rose J.K."/>
            <person name="Sakihama Y."/>
            <person name="Salamov A.A."/>
            <person name="Savidor A."/>
            <person name="Scheuring C.F."/>
            <person name="Smith B.M."/>
            <person name="Sobral B.W."/>
            <person name="Terry A."/>
            <person name="Torto-Alalibo T.A."/>
            <person name="Win J."/>
            <person name="Xu Z."/>
            <person name="Zhang H."/>
            <person name="Grigoriev I.V."/>
            <person name="Rokhsar D.S."/>
            <person name="Boore J.L."/>
        </authorList>
    </citation>
    <scope>NUCLEOTIDE SEQUENCE [LARGE SCALE GENOMIC DNA]</scope>
    <source>
        <strain evidence="5 6">P6497</strain>
    </source>
</reference>
<dbReference type="RefSeq" id="XP_009521441.1">
    <property type="nucleotide sequence ID" value="XM_009523146.1"/>
</dbReference>
<feature type="domain" description="CCDC81 HU" evidence="3">
    <location>
        <begin position="16"/>
        <end position="92"/>
    </location>
</feature>
<evidence type="ECO:0000256" key="1">
    <source>
        <dbReference type="SAM" id="Coils"/>
    </source>
</evidence>
<dbReference type="GeneID" id="20656010"/>
<evidence type="ECO:0000259" key="3">
    <source>
        <dbReference type="Pfam" id="PF14908"/>
    </source>
</evidence>
<proteinExistence type="predicted"/>
<accession>G4YXB9</accession>
<dbReference type="Pfam" id="PF14908">
    <property type="entry name" value="HU-CCDC81_euk_1"/>
    <property type="match status" value="1"/>
</dbReference>
<dbReference type="InterPro" id="IPR026295">
    <property type="entry name" value="CCD81"/>
</dbReference>
<dbReference type="InParanoid" id="G4YXB9"/>
<dbReference type="SMR" id="G4YXB9"/>
<evidence type="ECO:0000313" key="5">
    <source>
        <dbReference type="EMBL" id="EGZ26153.1"/>
    </source>
</evidence>
<dbReference type="PANTHER" id="PTHR14362:SF2">
    <property type="entry name" value="COILED-COIL DOMAIN-CONTAINING PROTEIN 81"/>
    <property type="match status" value="1"/>
</dbReference>
<dbReference type="GO" id="GO:0005815">
    <property type="term" value="C:microtubule organizing center"/>
    <property type="evidence" value="ECO:0007669"/>
    <property type="project" value="TreeGrafter"/>
</dbReference>
<evidence type="ECO:0000313" key="6">
    <source>
        <dbReference type="Proteomes" id="UP000002640"/>
    </source>
</evidence>
<feature type="region of interest" description="Disordered" evidence="2">
    <location>
        <begin position="349"/>
        <end position="372"/>
    </location>
</feature>
<dbReference type="PANTHER" id="PTHR14362">
    <property type="entry name" value="COILED-COIL DOMAIN-CONTAINING PROTEIN 81"/>
    <property type="match status" value="1"/>
</dbReference>
<sequence>MSLYTLKHLLNDCSTRLSRTKCAADRKRETLEDVWRAFNDWIESRFNQGKGVHIATFATITWETFTNSRNQPKLRPIFFLSDTFIKTYGLSQRRPPLPSANLASLEDINFTKIAIKFSHNLTKDLVFCAIRDMVQKIGMVASTGVPMSIAFNFGRLIAKNRCVSVLFDPLKFPRALEDQITRSMISSPPSTLGNLEEFDISPEDVVDYNEAFPPPDKNEGARRAAASNIAFPTDDLEALPTNRSDPENIIGGDVSIEEELQMYDALLSPGSTASDRSAKHRVMESAFKRHISKLANDVDLEAKYAFDQQLQQRRDLDTMALEHKTRRMCAEDLQRHLRVQMQQRDDALAVEKHERRTTDPKASTFFSESEHTRQGYDDQRYLTRVKEQLKHQLQDQISTKEQDRIHTKEKLLQDDQQFLRRIRNELDAIEKKQAHDREELRKTLTGSWNRDSGMKKLVEIRKKQKAAEQIHREGVAVALTSRDHFPMLLKPATPRPIASRQEDDYSVGFDIRSVCGERGTPQAK</sequence>
<dbReference type="Proteomes" id="UP000002640">
    <property type="component" value="Unassembled WGS sequence"/>
</dbReference>
<dbReference type="KEGG" id="psoj:PHYSODRAFT_486375"/>
<gene>
    <name evidence="5" type="ORF">PHYSODRAFT_486375</name>
</gene>